<dbReference type="InterPro" id="IPR004378">
    <property type="entry name" value="F420H2_quin_Rdtase"/>
</dbReference>
<dbReference type="Pfam" id="PF04075">
    <property type="entry name" value="F420H2_quin_red"/>
    <property type="match status" value="1"/>
</dbReference>
<evidence type="ECO:0000313" key="2">
    <source>
        <dbReference type="Proteomes" id="UP000240880"/>
    </source>
</evidence>
<dbReference type="Proteomes" id="UP000240880">
    <property type="component" value="Unassembled WGS sequence"/>
</dbReference>
<dbReference type="SUPFAM" id="SSF50475">
    <property type="entry name" value="FMN-binding split barrel"/>
    <property type="match status" value="1"/>
</dbReference>
<gene>
    <name evidence="1" type="ORF">B9Q01_03535</name>
</gene>
<organism evidence="1 2">
    <name type="scientific">Candidatus Marsarchaeota G1 archaeon OSP_D</name>
    <dbReference type="NCBI Taxonomy" id="1978155"/>
    <lineage>
        <taxon>Archaea</taxon>
        <taxon>Candidatus Marsarchaeota</taxon>
        <taxon>Candidatus Marsarchaeota group 1</taxon>
    </lineage>
</organism>
<dbReference type="EMBL" id="NEXC01000015">
    <property type="protein sequence ID" value="PSN83776.1"/>
    <property type="molecule type" value="Genomic_DNA"/>
</dbReference>
<dbReference type="AlphaFoldDB" id="A0A2R6ABQ2"/>
<evidence type="ECO:0008006" key="3">
    <source>
        <dbReference type="Google" id="ProtNLM"/>
    </source>
</evidence>
<sequence length="129" mass="15586">MVSMDFYKDSVFEHLTHHYKDYSLWLTTLGRKTGKPRLVQIWFAFVNGELYILSRHGLDSWWAKNLLKNNSVIVNVAGRAFSAKAELIEDPILTNEVWRYYKAKYRFYPQIYLFSWKKKKLFRINFVEH</sequence>
<proteinExistence type="predicted"/>
<dbReference type="Gene3D" id="2.30.110.10">
    <property type="entry name" value="Electron Transport, Fmn-binding Protein, Chain A"/>
    <property type="match status" value="1"/>
</dbReference>
<accession>A0A2R6ABQ2</accession>
<reference evidence="1 2" key="1">
    <citation type="submission" date="2017-04" db="EMBL/GenBank/DDBJ databases">
        <title>Novel microbial lineages endemic to geothermal iron-oxide mats fill important gaps in the evolutionary history of Archaea.</title>
        <authorList>
            <person name="Jay Z.J."/>
            <person name="Beam J.P."/>
            <person name="Dlakic M."/>
            <person name="Rusch D.B."/>
            <person name="Kozubal M.A."/>
            <person name="Inskeep W.P."/>
        </authorList>
    </citation>
    <scope>NUCLEOTIDE SEQUENCE [LARGE SCALE GENOMIC DNA]</scope>
    <source>
        <strain evidence="1">OSP_D</strain>
    </source>
</reference>
<evidence type="ECO:0000313" key="1">
    <source>
        <dbReference type="EMBL" id="PSN83776.1"/>
    </source>
</evidence>
<dbReference type="NCBIfam" id="TIGR00026">
    <property type="entry name" value="hi_GC_TIGR00026"/>
    <property type="match status" value="1"/>
</dbReference>
<protein>
    <recommendedName>
        <fullName evidence="3">Pyridoxamine 5'-phosphate oxidase putative domain-containing protein</fullName>
    </recommendedName>
</protein>
<comment type="caution">
    <text evidence="1">The sequence shown here is derived from an EMBL/GenBank/DDBJ whole genome shotgun (WGS) entry which is preliminary data.</text>
</comment>
<dbReference type="InterPro" id="IPR012349">
    <property type="entry name" value="Split_barrel_FMN-bd"/>
</dbReference>
<dbReference type="GO" id="GO:0016491">
    <property type="term" value="F:oxidoreductase activity"/>
    <property type="evidence" value="ECO:0007669"/>
    <property type="project" value="InterPro"/>
</dbReference>
<name>A0A2R6ABQ2_9ARCH</name>